<proteinExistence type="predicted"/>
<feature type="compositionally biased region" description="Basic residues" evidence="1">
    <location>
        <begin position="105"/>
        <end position="114"/>
    </location>
</feature>
<dbReference type="EMBL" id="CAAALY010264829">
    <property type="protein sequence ID" value="VEL40423.1"/>
    <property type="molecule type" value="Genomic_DNA"/>
</dbReference>
<evidence type="ECO:0000256" key="1">
    <source>
        <dbReference type="SAM" id="MobiDB-lite"/>
    </source>
</evidence>
<dbReference type="Proteomes" id="UP000784294">
    <property type="component" value="Unassembled WGS sequence"/>
</dbReference>
<gene>
    <name evidence="2" type="ORF">PXEA_LOCUS33863</name>
</gene>
<feature type="compositionally biased region" description="Basic residues" evidence="1">
    <location>
        <begin position="336"/>
        <end position="347"/>
    </location>
</feature>
<protein>
    <submittedName>
        <fullName evidence="2">Uncharacterized protein</fullName>
    </submittedName>
</protein>
<evidence type="ECO:0000313" key="2">
    <source>
        <dbReference type="EMBL" id="VEL40423.1"/>
    </source>
</evidence>
<sequence>MQRRRRLHAVLHQAARHVEPAAVQTRLLLQALRPQQPIVGEHRLGRHAGRAVGQPGHVGPVSVQRAVRLHARQAGRAVAQSAVGAGRAAGVGRPQRGVGGERSVRRMGRRHVRAGRADGGQRSGLVGAVSDDGQRVVGLEVGAPDGEGERQLLGMANAELGADAAHDGEEARRIADPEHDDVHGGQHDLQAAVRAPEDEPGVRLHAVLVQSGARVQQPHVALRPPDGVVGPALLQADALGDAVHQTADVQVAAHAHLHLGPDVVHQHAQLPRAVDAQPVHESAHRAAAVRRPVRQAGVREGAAGPRRIHAAGQVSAARVGRGKSGHCHCPDDSNLRRQHRRPRRHAGGRSKVILVIERCPDNDKTVTAASVPRVSAGRSRRHAKCGRERHHMRLAECSPINRVLVSQTQAVQAGCQADNQPSRRANRYFCLHNCRLRFIISSPVCLTYFFAVARTTKCVSPQTDWSLEPAVLYSRNATLFSPFLLSPQRQLHSDRFTISSWYRGLTGSLFLHTLLGQEETNVNRFYSLRHIHCCEYLSPDQVNQGQSCRDVLRPLVSVTGVHLMGQHSGKLG</sequence>
<comment type="caution">
    <text evidence="2">The sequence shown here is derived from an EMBL/GenBank/DDBJ whole genome shotgun (WGS) entry which is preliminary data.</text>
</comment>
<feature type="compositionally biased region" description="Low complexity" evidence="1">
    <location>
        <begin position="86"/>
        <end position="96"/>
    </location>
</feature>
<feature type="region of interest" description="Disordered" evidence="1">
    <location>
        <begin position="86"/>
        <end position="128"/>
    </location>
</feature>
<dbReference type="AlphaFoldDB" id="A0A448XMT4"/>
<feature type="region of interest" description="Disordered" evidence="1">
    <location>
        <begin position="319"/>
        <end position="347"/>
    </location>
</feature>
<reference evidence="2" key="1">
    <citation type="submission" date="2018-11" db="EMBL/GenBank/DDBJ databases">
        <authorList>
            <consortium name="Pathogen Informatics"/>
        </authorList>
    </citation>
    <scope>NUCLEOTIDE SEQUENCE</scope>
</reference>
<evidence type="ECO:0000313" key="3">
    <source>
        <dbReference type="Proteomes" id="UP000784294"/>
    </source>
</evidence>
<accession>A0A448XMT4</accession>
<name>A0A448XMT4_9PLAT</name>
<organism evidence="2 3">
    <name type="scientific">Protopolystoma xenopodis</name>
    <dbReference type="NCBI Taxonomy" id="117903"/>
    <lineage>
        <taxon>Eukaryota</taxon>
        <taxon>Metazoa</taxon>
        <taxon>Spiralia</taxon>
        <taxon>Lophotrochozoa</taxon>
        <taxon>Platyhelminthes</taxon>
        <taxon>Monogenea</taxon>
        <taxon>Polyopisthocotylea</taxon>
        <taxon>Polystomatidea</taxon>
        <taxon>Polystomatidae</taxon>
        <taxon>Protopolystoma</taxon>
    </lineage>
</organism>
<keyword evidence="3" id="KW-1185">Reference proteome</keyword>